<feature type="compositionally biased region" description="Basic and acidic residues" evidence="1">
    <location>
        <begin position="79"/>
        <end position="89"/>
    </location>
</feature>
<dbReference type="Pfam" id="PF17035">
    <property type="entry name" value="BET"/>
    <property type="match status" value="1"/>
</dbReference>
<dbReference type="InterPro" id="IPR027353">
    <property type="entry name" value="NET_dom"/>
</dbReference>
<feature type="domain" description="NET" evidence="2">
    <location>
        <begin position="122"/>
        <end position="201"/>
    </location>
</feature>
<feature type="region of interest" description="Disordered" evidence="1">
    <location>
        <begin position="59"/>
        <end position="130"/>
    </location>
</feature>
<dbReference type="PROSITE" id="PS51525">
    <property type="entry name" value="NET"/>
    <property type="match status" value="1"/>
</dbReference>
<keyword evidence="4" id="KW-1185">Reference proteome</keyword>
<protein>
    <recommendedName>
        <fullName evidence="2">NET domain-containing protein</fullName>
    </recommendedName>
</protein>
<evidence type="ECO:0000313" key="4">
    <source>
        <dbReference type="Proteomes" id="UP000683925"/>
    </source>
</evidence>
<reference evidence="3" key="1">
    <citation type="submission" date="2021-01" db="EMBL/GenBank/DDBJ databases">
        <authorList>
            <consortium name="Genoscope - CEA"/>
            <person name="William W."/>
        </authorList>
    </citation>
    <scope>NUCLEOTIDE SEQUENCE</scope>
</reference>
<dbReference type="EMBL" id="CAJJDP010000114">
    <property type="protein sequence ID" value="CAD8197493.1"/>
    <property type="molecule type" value="Genomic_DNA"/>
</dbReference>
<name>A0A8S1X961_PAROT</name>
<dbReference type="AlphaFoldDB" id="A0A8S1X961"/>
<evidence type="ECO:0000256" key="1">
    <source>
        <dbReference type="SAM" id="MobiDB-lite"/>
    </source>
</evidence>
<dbReference type="Proteomes" id="UP000683925">
    <property type="component" value="Unassembled WGS sequence"/>
</dbReference>
<dbReference type="PANTHER" id="PTHR45926">
    <property type="entry name" value="OSJNBA0053K19.4 PROTEIN"/>
    <property type="match status" value="1"/>
</dbReference>
<sequence length="215" mass="25417">MNSNNQIEFYLNSQQVDFIQMKLPQGFSLHLASLIHQREQRISKKVSKFDATFKNHKLEQTSQEDVVPRRAQRIQPQQQKDKKEPDNKPQKILQKQKHHQYNQQQSQQSQQQQQQQQQQQSPKIVSKMQKQMTQQEKLSLGENIKQLKYEYLRGVWEIVQESVQANGDDEVEFDIDVLPTKTARKLEAYVTTRLQAKKQKNDDEEKSLDPDSSDQ</sequence>
<evidence type="ECO:0000313" key="3">
    <source>
        <dbReference type="EMBL" id="CAD8197493.1"/>
    </source>
</evidence>
<gene>
    <name evidence="3" type="ORF">POCTA_138.1.T1140139</name>
</gene>
<evidence type="ECO:0000259" key="2">
    <source>
        <dbReference type="PROSITE" id="PS51525"/>
    </source>
</evidence>
<comment type="caution">
    <text evidence="3">The sequence shown here is derived from an EMBL/GenBank/DDBJ whole genome shotgun (WGS) entry which is preliminary data.</text>
</comment>
<feature type="compositionally biased region" description="Basic and acidic residues" evidence="1">
    <location>
        <begin position="199"/>
        <end position="209"/>
    </location>
</feature>
<feature type="region of interest" description="Disordered" evidence="1">
    <location>
        <begin position="196"/>
        <end position="215"/>
    </location>
</feature>
<organism evidence="3 4">
    <name type="scientific">Paramecium octaurelia</name>
    <dbReference type="NCBI Taxonomy" id="43137"/>
    <lineage>
        <taxon>Eukaryota</taxon>
        <taxon>Sar</taxon>
        <taxon>Alveolata</taxon>
        <taxon>Ciliophora</taxon>
        <taxon>Intramacronucleata</taxon>
        <taxon>Oligohymenophorea</taxon>
        <taxon>Peniculida</taxon>
        <taxon>Parameciidae</taxon>
        <taxon>Paramecium</taxon>
    </lineage>
</organism>
<proteinExistence type="predicted"/>
<dbReference type="OMA" id="QKHHQYN"/>
<accession>A0A8S1X961</accession>
<feature type="compositionally biased region" description="Low complexity" evidence="1">
    <location>
        <begin position="103"/>
        <end position="121"/>
    </location>
</feature>
<dbReference type="OrthoDB" id="309000at2759"/>